<protein>
    <submittedName>
        <fullName evidence="2">Uncharacterized protein</fullName>
    </submittedName>
</protein>
<dbReference type="Proteomes" id="UP000613740">
    <property type="component" value="Unassembled WGS sequence"/>
</dbReference>
<keyword evidence="3" id="KW-1185">Reference proteome</keyword>
<dbReference type="AlphaFoldDB" id="A0A835T728"/>
<sequence>MFEPPHAHKRKDAPTTDAGRPAKHTSHSGSPRLSGQVVGLTLARHDHIEGLQASQLPFTKAILLVPTAATPYKGTAIGVLDYCSRLAPALRDTSDANFPTSYVGCKFELSSLRAGGSGGAHNHALCSMLSGLSDNVLRSAWL</sequence>
<reference evidence="2" key="1">
    <citation type="journal article" date="2020" name="bioRxiv">
        <title>Comparative genomics of Chlamydomonas.</title>
        <authorList>
            <person name="Craig R.J."/>
            <person name="Hasan A.R."/>
            <person name="Ness R.W."/>
            <person name="Keightley P.D."/>
        </authorList>
    </citation>
    <scope>NUCLEOTIDE SEQUENCE</scope>
    <source>
        <strain evidence="2">CCAP 11/173</strain>
    </source>
</reference>
<comment type="caution">
    <text evidence="2">The sequence shown here is derived from an EMBL/GenBank/DDBJ whole genome shotgun (WGS) entry which is preliminary data.</text>
</comment>
<evidence type="ECO:0000313" key="2">
    <source>
        <dbReference type="EMBL" id="KAG2432786.1"/>
    </source>
</evidence>
<proteinExistence type="predicted"/>
<feature type="region of interest" description="Disordered" evidence="1">
    <location>
        <begin position="1"/>
        <end position="34"/>
    </location>
</feature>
<evidence type="ECO:0000313" key="3">
    <source>
        <dbReference type="Proteomes" id="UP000613740"/>
    </source>
</evidence>
<dbReference type="EMBL" id="JAEHOD010000065">
    <property type="protein sequence ID" value="KAG2432786.1"/>
    <property type="molecule type" value="Genomic_DNA"/>
</dbReference>
<accession>A0A835T728</accession>
<gene>
    <name evidence="2" type="ORF">HYH02_012917</name>
</gene>
<name>A0A835T728_9CHLO</name>
<evidence type="ECO:0000256" key="1">
    <source>
        <dbReference type="SAM" id="MobiDB-lite"/>
    </source>
</evidence>
<organism evidence="2 3">
    <name type="scientific">Chlamydomonas schloesseri</name>
    <dbReference type="NCBI Taxonomy" id="2026947"/>
    <lineage>
        <taxon>Eukaryota</taxon>
        <taxon>Viridiplantae</taxon>
        <taxon>Chlorophyta</taxon>
        <taxon>core chlorophytes</taxon>
        <taxon>Chlorophyceae</taxon>
        <taxon>CS clade</taxon>
        <taxon>Chlamydomonadales</taxon>
        <taxon>Chlamydomonadaceae</taxon>
        <taxon>Chlamydomonas</taxon>
    </lineage>
</organism>